<organism evidence="3 4">
    <name type="scientific">Perca fluviatilis</name>
    <name type="common">European perch</name>
    <dbReference type="NCBI Taxonomy" id="8168"/>
    <lineage>
        <taxon>Eukaryota</taxon>
        <taxon>Metazoa</taxon>
        <taxon>Chordata</taxon>
        <taxon>Craniata</taxon>
        <taxon>Vertebrata</taxon>
        <taxon>Euteleostomi</taxon>
        <taxon>Actinopterygii</taxon>
        <taxon>Neopterygii</taxon>
        <taxon>Teleostei</taxon>
        <taxon>Neoteleostei</taxon>
        <taxon>Acanthomorphata</taxon>
        <taxon>Eupercaria</taxon>
        <taxon>Perciformes</taxon>
        <taxon>Percoidei</taxon>
        <taxon>Percidae</taxon>
        <taxon>Percinae</taxon>
        <taxon>Perca</taxon>
    </lineage>
</organism>
<reference evidence="3 4" key="1">
    <citation type="submission" date="2019-06" db="EMBL/GenBank/DDBJ databases">
        <title>A chromosome-scale genome assembly of the European perch, Perca fluviatilis.</title>
        <authorList>
            <person name="Roques C."/>
            <person name="Zahm M."/>
            <person name="Cabau C."/>
            <person name="Klopp C."/>
            <person name="Bouchez O."/>
            <person name="Donnadieu C."/>
            <person name="Kuhl H."/>
            <person name="Gislard M."/>
            <person name="Guendouz S."/>
            <person name="Journot L."/>
            <person name="Haffray P."/>
            <person name="Bestin A."/>
            <person name="Morvezen R."/>
            <person name="Feron R."/>
            <person name="Wen M."/>
            <person name="Jouanno E."/>
            <person name="Herpin A."/>
            <person name="Schartl M."/>
            <person name="Postlethwait J."/>
            <person name="Schaerlinger B."/>
            <person name="Chardard D."/>
            <person name="Lecocq T."/>
            <person name="Poncet C."/>
            <person name="Jaffrelo L."/>
            <person name="Lampietro C."/>
            <person name="Guiguen Y."/>
        </authorList>
    </citation>
    <scope>NUCLEOTIDE SEQUENCE [LARGE SCALE GENOMIC DNA]</scope>
    <source>
        <tissue evidence="3">Blood</tissue>
    </source>
</reference>
<feature type="domain" description="Tudor" evidence="2">
    <location>
        <begin position="1620"/>
        <end position="1678"/>
    </location>
</feature>
<name>A0A6A5EBT8_PERFL</name>
<evidence type="ECO:0000313" key="3">
    <source>
        <dbReference type="EMBL" id="KAF1376338.1"/>
    </source>
</evidence>
<feature type="domain" description="Tudor" evidence="2">
    <location>
        <begin position="122"/>
        <end position="178"/>
    </location>
</feature>
<dbReference type="PROSITE" id="PS50304">
    <property type="entry name" value="TUDOR"/>
    <property type="match status" value="7"/>
</dbReference>
<feature type="domain" description="Tudor" evidence="2">
    <location>
        <begin position="347"/>
        <end position="406"/>
    </location>
</feature>
<evidence type="ECO:0000259" key="2">
    <source>
        <dbReference type="PROSITE" id="PS50304"/>
    </source>
</evidence>
<dbReference type="InterPro" id="IPR035437">
    <property type="entry name" value="SNase_OB-fold_sf"/>
</dbReference>
<dbReference type="PANTHER" id="PTHR22948">
    <property type="entry name" value="TUDOR DOMAIN CONTAINING PROTEIN"/>
    <property type="match status" value="1"/>
</dbReference>
<dbReference type="Proteomes" id="UP000465112">
    <property type="component" value="Unassembled WGS sequence"/>
</dbReference>
<feature type="compositionally biased region" description="Basic and acidic residues" evidence="1">
    <location>
        <begin position="2273"/>
        <end position="2284"/>
    </location>
</feature>
<feature type="compositionally biased region" description="Polar residues" evidence="1">
    <location>
        <begin position="2030"/>
        <end position="2042"/>
    </location>
</feature>
<feature type="compositionally biased region" description="Basic and acidic residues" evidence="1">
    <location>
        <begin position="1317"/>
        <end position="1328"/>
    </location>
</feature>
<dbReference type="Gene3D" id="2.40.50.90">
    <property type="match status" value="7"/>
</dbReference>
<keyword evidence="4" id="KW-1185">Reference proteome</keyword>
<accession>A0A6A5EBT8</accession>
<proteinExistence type="predicted"/>
<feature type="compositionally biased region" description="Polar residues" evidence="1">
    <location>
        <begin position="521"/>
        <end position="530"/>
    </location>
</feature>
<dbReference type="SUPFAM" id="SSF63748">
    <property type="entry name" value="Tudor/PWWP/MBT"/>
    <property type="match status" value="7"/>
</dbReference>
<dbReference type="EMBL" id="VHII01000018">
    <property type="protein sequence ID" value="KAF1376338.1"/>
    <property type="molecule type" value="Genomic_DNA"/>
</dbReference>
<dbReference type="Pfam" id="PF00567">
    <property type="entry name" value="TUDOR"/>
    <property type="match status" value="7"/>
</dbReference>
<feature type="region of interest" description="Disordered" evidence="1">
    <location>
        <begin position="2332"/>
        <end position="2352"/>
    </location>
</feature>
<dbReference type="SMART" id="SM00333">
    <property type="entry name" value="TUDOR"/>
    <property type="match status" value="7"/>
</dbReference>
<dbReference type="Gene3D" id="2.30.30.140">
    <property type="match status" value="6"/>
</dbReference>
<feature type="domain" description="Tudor" evidence="2">
    <location>
        <begin position="611"/>
        <end position="668"/>
    </location>
</feature>
<dbReference type="InterPro" id="IPR002999">
    <property type="entry name" value="Tudor"/>
</dbReference>
<feature type="region of interest" description="Disordered" evidence="1">
    <location>
        <begin position="521"/>
        <end position="547"/>
    </location>
</feature>
<sequence length="2399" mass="265654">MCFGPVFRFPTASALSKIRAGSVIVREPQNTTDTITFSAQTSVLMRGDKSWEAGIHEIAKMSSVQGLPTHGSDVTILITRFHLHPHCALVEFWGTFCQERTADYECLAKDIQSPGKTFQEFEGNPGDQCLVQIDGTWYRSRIVSTNGSKYSVFLIDKGKTWSTTTSKLAWGNKKHFHLPPEVEFCVLANVLPVSPENRWSPMALEFLKSLSGKSVKAHVQDVLVAHRTLLLHIPCISKQMYEMGIARKLSPDVFHDFVLRSLQSNSGAEVAPETWISAGAGERLHKKEVFMYPELPAGTVETVIVTEVTNPQRIFCQLKVFSLELKKLSGLITQCCEGRITNCIVSPEMIGSPCAARGSDGRWYRSVLQQVFPTNNVVEVLHVDYGTKALVQVESVRPLAAEFFRMPVVTYVCSLHGILDKGVGWTASQIDHLRALLLQKTVIAKFEYQSIFEGVHYVTLYGDENTNINRLFGSKESCLLESKKTHGDYAICNTAYSQQRSPQPESEKTLGDYAIHRTAYSHQHPAQQEGNQRKVLTPGKDAEEKEGKGIVGKLPAEDLALSSSHVAVVPHVSDPSQFWIQTQNYANELDQLMDSMYHLYKDSFTTNLVRNPTVGLYCAAKAADGEFYRATVVEVGETKVKVFFVDYGNTEVVDRSDVKTLFDEFKKLPSLALKCTLAGVRPKDGRWNQSACEFFIKAVTDKELTVHVMAKDNKGYVVQLTDPQAQGEKDLSTLMCSSSLAERAETQRQPIAQMTTQPAIPPQLPDARLLGVHRNKLMPLQALNTVGPASTEQIPIYKQHMFPIGSVLDVCVSHVKSPNDFWCQLVQNAGRLKLLMQDIQAHYAGTEFQPLLENACVARHPDNGMWYRALVIQKRKTPDADVLFVDYGQTETVAISDLRRISPQFLALHAQSLRCSLLNPVDPTSAIHEWNEEAIAKFQSFVEMAASNLVSLKCTIYAVMYSEQKIVFNIVDLETPFESICTTMANLFKSAPPKKAAGPSFRLDTYYFSTHNVKVGTEEPVTVTCVNTVSQFYCQLERNADVIKDLNIKVRNLCHQLQNVKLPTVFGTLCFAKYTDGKWYRGQIKATKPAILVHFVDYGDTLEVQKSDLLPVPREANDIMSVPVQAVVCSLSDVPANVPREANSWFETSSTEGTFRALIVAREPDGKLLVELYQGNTQVNSKIKKLFGIEMHTEDKVVHHGWRALEAPANHTQQTPKVVPQQTKEMEDHPIKKNVCAPKAARRMRNADMNLQSAPKPLRNAPLELYKPPHQRQSCRATPINTGNGSTLTGAFISPGKESLSTQTKPLIKSKSPGTESHTESNAEKFPKLADLPSKSITSDMEAEVYVSHCNSPLSFYVQLVREEDEIFSLVETLNDPESTPQTNDVKDLRPGDLVQAEFADDSSWYRAVVKEIHGKTMVLVEFVDFGNTAEMPISKIGRLQKTFLQLPMYSTHCMLSEAAGLGKEQLLDPEVVSAFKEDLGVGGEKVLKCQFIRQSGSVWEVSLEDGGETVKCKAPTKCSTNGFETAPEKFEQVEEKPGQNSDTRNVPENSEKLLHNPCSVCYHQQEFLVGQKLEVYITAINDYQTFWCQPAHSEELEQITSSVSEVGDEADHKPIDPGSLSPGSPCIALFSDDDFWYRAEVIDKDGDELSVLFVDYGNKSQVNVTNVREMPPGLMESPQQAFLCELENFDASHGSWDSGVVDELSALTADKALQLTVTRVSRAEGNFKCLVLMECEGQVLNEALKTWWKSSTRENEPGAVGPTTSYETPRQRDSTVAETAPSEDALECPEGQDMDTADACIHPQRDNSEERSTAEFADTHAGVLPCDSGIDEAMFPPLTDKGDQSVLISGCDKSAVETERGTEEEGFSLMDIIGPDDLSSPFDESLLGEVNTSSMESSFDVIHFSDLTEERDDSVVTLARDTYFTSTTVKMVSREALRRRENIDLPETHGNISDDLHQNQTELVLPSCVLPALDAPTEQEIDSGDDVPKEELPCVTTHAENDLMTGEETLAHRQDTYSALLADSDTAESEPQTCTAPSQDSGDGVEEVPCSVEVVVRCSVEEEVPCAVEEEVLCAVEVDVPCDVEEEVPCSVEVVVRCSVEEEVLCAVEVDVPCDVEEAVTCSVEAVTSSVEGEVPCTVEGKVSCTVEEAVTCAVEEAVTCAVEEEVPCSVEEEVLCSVEEEVLCSVEEACLTDICTDPNEPSGDDKVTRARYLSSTTVEEMVQNESLPLPCRVLLHEQIIEASSEKEMGDFALQDEAIHNQNNSETEDETSSLHEDSSSCHEDELFALPSRTEPQAYTVPCPDLSHLVEEVTCLVGEICLTDVCRDSRHEGKREESEQLVPTPPDENEDFSEGVLEEEMSPYADDSFEAQLSQITHLSLIINDDSADIVLVEQQPEE</sequence>
<protein>
    <recommendedName>
        <fullName evidence="2">Tudor domain-containing protein</fullName>
    </recommendedName>
</protein>
<dbReference type="PANTHER" id="PTHR22948:SF15">
    <property type="entry name" value="TUDOR DOMAIN-CONTAINING PROTEIN 6"/>
    <property type="match status" value="1"/>
</dbReference>
<feature type="region of interest" description="Disordered" evidence="1">
    <location>
        <begin position="2024"/>
        <end position="2046"/>
    </location>
</feature>
<dbReference type="InterPro" id="IPR050621">
    <property type="entry name" value="Tudor_domain_containing"/>
</dbReference>
<evidence type="ECO:0000256" key="1">
    <source>
        <dbReference type="SAM" id="MobiDB-lite"/>
    </source>
</evidence>
<dbReference type="FunFam" id="2.30.30.140:FF:000018">
    <property type="entry name" value="Serine/threonine-protein kinase 31"/>
    <property type="match status" value="2"/>
</dbReference>
<feature type="domain" description="Tudor" evidence="2">
    <location>
        <begin position="1063"/>
        <end position="1119"/>
    </location>
</feature>
<feature type="domain" description="Tudor" evidence="2">
    <location>
        <begin position="849"/>
        <end position="908"/>
    </location>
</feature>
<gene>
    <name evidence="3" type="ORF">PFLUV_G00210460</name>
</gene>
<feature type="region of interest" description="Disordered" evidence="1">
    <location>
        <begin position="2264"/>
        <end position="2284"/>
    </location>
</feature>
<feature type="region of interest" description="Disordered" evidence="1">
    <location>
        <begin position="1753"/>
        <end position="1792"/>
    </location>
</feature>
<comment type="caution">
    <text evidence="3">The sequence shown here is derived from an EMBL/GenBank/DDBJ whole genome shotgun (WGS) entry which is preliminary data.</text>
</comment>
<feature type="region of interest" description="Disordered" evidence="1">
    <location>
        <begin position="1295"/>
        <end position="1328"/>
    </location>
</feature>
<feature type="domain" description="Tudor" evidence="2">
    <location>
        <begin position="1388"/>
        <end position="1447"/>
    </location>
</feature>
<evidence type="ECO:0000313" key="4">
    <source>
        <dbReference type="Proteomes" id="UP000465112"/>
    </source>
</evidence>